<proteinExistence type="predicted"/>
<dbReference type="Proteomes" id="UP000198589">
    <property type="component" value="Unassembled WGS sequence"/>
</dbReference>
<dbReference type="RefSeq" id="WP_217640642.1">
    <property type="nucleotide sequence ID" value="NZ_FOND01000005.1"/>
</dbReference>
<accession>A0A1I2CS28</accession>
<dbReference type="AlphaFoldDB" id="A0A1I2CS28"/>
<keyword evidence="2" id="KW-1185">Reference proteome</keyword>
<dbReference type="InterPro" id="IPR027417">
    <property type="entry name" value="P-loop_NTPase"/>
</dbReference>
<organism evidence="1 2">
    <name type="scientific">Blastococcus tunisiensis</name>
    <dbReference type="NCBI Taxonomy" id="1798228"/>
    <lineage>
        <taxon>Bacteria</taxon>
        <taxon>Bacillati</taxon>
        <taxon>Actinomycetota</taxon>
        <taxon>Actinomycetes</taxon>
        <taxon>Geodermatophilales</taxon>
        <taxon>Geodermatophilaceae</taxon>
        <taxon>Blastococcus</taxon>
    </lineage>
</organism>
<dbReference type="EMBL" id="FOND01000005">
    <property type="protein sequence ID" value="SFE71058.1"/>
    <property type="molecule type" value="Genomic_DNA"/>
</dbReference>
<protein>
    <submittedName>
        <fullName evidence="1">AAA ATPase domain-containing protein</fullName>
    </submittedName>
</protein>
<dbReference type="STRING" id="1798228.SAMN05216574_105161"/>
<evidence type="ECO:0000313" key="1">
    <source>
        <dbReference type="EMBL" id="SFE71058.1"/>
    </source>
</evidence>
<dbReference type="Gene3D" id="3.40.50.300">
    <property type="entry name" value="P-loop containing nucleotide triphosphate hydrolases"/>
    <property type="match status" value="1"/>
</dbReference>
<sequence>MRLGDVLDAAGSRAFVGRARELAAFSDALAGRSPRRLFLVHGVGGIGKSTLLGRFRADATRAGRPAVLIDGREVDPSPDGIRAALGQALSDPSLPLDALRGLALLVDHYEQLTAADAWLRRELLRELPDDAVAVLAGRDVPDPAWRRLPGWSELGTAVRLDGLTAAESAELLLRAGVPGERRAALVALSRGHPLALALLAEAAADGPLPEVLADAPDLVSALLECVVSQVPDEVHATGLATCTVAWSTTEDLLGATVGDAAPRVWDWLARQPFVARGARGLVLHDLARDVLTAELERRSPERQQRLHRIVHDRVVAEIRSDVGPDRQHPAQQLLFLHRHSPLTSTLGTLRSRGSAAVAAGSPADHPAVLAIIERFLGPGDADLARGWLRDAPEALQVVRQSDGLSAFALSLLLPTGSPLERSDPAVRAALEHVERSGPARPGEEIHVIRFMGGTQEHERDVYATLVASVVALTTWLTRPLAWSFTATTDPEFWAPFFDYLGMSRISEVPVGARPPVLYGMDWRRLPVDSWMEMMNDRERTGASGPPPAHLLRPAPLGRDAFATAVRTALRDLHRDDRLGSGPLFGSRLAVGPDGPSPVRLRSALERGIAALAGQPRGAELRRVLDRTFVRPAPTQETAAEVLGLPFSTYRRHLATALAELTELLWAAEIGAITLPEDRPPPGAGRN</sequence>
<gene>
    <name evidence="1" type="ORF">SAMN05216574_105161</name>
</gene>
<dbReference type="SUPFAM" id="SSF52540">
    <property type="entry name" value="P-loop containing nucleoside triphosphate hydrolases"/>
    <property type="match status" value="1"/>
</dbReference>
<evidence type="ECO:0000313" key="2">
    <source>
        <dbReference type="Proteomes" id="UP000198589"/>
    </source>
</evidence>
<reference evidence="2" key="1">
    <citation type="submission" date="2016-10" db="EMBL/GenBank/DDBJ databases">
        <authorList>
            <person name="Varghese N."/>
            <person name="Submissions S."/>
        </authorList>
    </citation>
    <scope>NUCLEOTIDE SEQUENCE [LARGE SCALE GENOMIC DNA]</scope>
    <source>
        <strain evidence="2">DSM 46838</strain>
    </source>
</reference>
<name>A0A1I2CS28_9ACTN</name>